<evidence type="ECO:0000256" key="1">
    <source>
        <dbReference type="ARBA" id="ARBA00022737"/>
    </source>
</evidence>
<reference evidence="3" key="1">
    <citation type="journal article" date="2021" name="Nat. Commun.">
        <title>Genetic determinants of endophytism in the Arabidopsis root mycobiome.</title>
        <authorList>
            <person name="Mesny F."/>
            <person name="Miyauchi S."/>
            <person name="Thiergart T."/>
            <person name="Pickel B."/>
            <person name="Atanasova L."/>
            <person name="Karlsson M."/>
            <person name="Huettel B."/>
            <person name="Barry K.W."/>
            <person name="Haridas S."/>
            <person name="Chen C."/>
            <person name="Bauer D."/>
            <person name="Andreopoulos W."/>
            <person name="Pangilinan J."/>
            <person name="LaButti K."/>
            <person name="Riley R."/>
            <person name="Lipzen A."/>
            <person name="Clum A."/>
            <person name="Drula E."/>
            <person name="Henrissat B."/>
            <person name="Kohler A."/>
            <person name="Grigoriev I.V."/>
            <person name="Martin F.M."/>
            <person name="Hacquard S."/>
        </authorList>
    </citation>
    <scope>NUCLEOTIDE SEQUENCE</scope>
    <source>
        <strain evidence="3">MPI-CAGE-CH-0243</strain>
    </source>
</reference>
<dbReference type="AlphaFoldDB" id="A0A9P9IRH6"/>
<keyword evidence="2" id="KW-0408">Iron</keyword>
<evidence type="ECO:0008006" key="5">
    <source>
        <dbReference type="Google" id="ProtNLM"/>
    </source>
</evidence>
<protein>
    <recommendedName>
        <fullName evidence="5">Galactose oxidase</fullName>
    </recommendedName>
</protein>
<accession>A0A9P9IRH6</accession>
<dbReference type="OrthoDB" id="10250130at2759"/>
<organism evidence="3 4">
    <name type="scientific">Dendryphion nanum</name>
    <dbReference type="NCBI Taxonomy" id="256645"/>
    <lineage>
        <taxon>Eukaryota</taxon>
        <taxon>Fungi</taxon>
        <taxon>Dikarya</taxon>
        <taxon>Ascomycota</taxon>
        <taxon>Pezizomycotina</taxon>
        <taxon>Dothideomycetes</taxon>
        <taxon>Pleosporomycetidae</taxon>
        <taxon>Pleosporales</taxon>
        <taxon>Torulaceae</taxon>
        <taxon>Dendryphion</taxon>
    </lineage>
</organism>
<dbReference type="Gene3D" id="2.120.10.80">
    <property type="entry name" value="Kelch-type beta propeller"/>
    <property type="match status" value="1"/>
</dbReference>
<dbReference type="InterPro" id="IPR015915">
    <property type="entry name" value="Kelch-typ_b-propeller"/>
</dbReference>
<evidence type="ECO:0000313" key="3">
    <source>
        <dbReference type="EMBL" id="KAH7132513.1"/>
    </source>
</evidence>
<comment type="caution">
    <text evidence="3">The sequence shown here is derived from an EMBL/GenBank/DDBJ whole genome shotgun (WGS) entry which is preliminary data.</text>
</comment>
<dbReference type="PANTHER" id="PTHR47435:SF10">
    <property type="entry name" value="TIP ELONGATION ABERRANT PROTEIN 3"/>
    <property type="match status" value="1"/>
</dbReference>
<sequence length="428" mass="46082">MAEVAAGAGAVLAAEEVISRGVEVGVAGYLIAKPTMPLKATFSMIANAFDDSTRRSLARSNHTLTVLGNNAYIFGGVTAQGIAINDVHAVKLSPSGKPEPDYRLIPALPEEEDGKVPDARSEHTACAYKNGILVYGGCDQTRNLVDDGSLVWLFDPERAAWKSLSGANSTSTPAPRVNSQLFADGEDLILFGGSNKSSSNLSDVWRFKVDSGTWIELPSAPVTTTNAAFSNRILYLVSGSDPTSSQLHYMELSSPSDERTWETFTFPTNPIIPGPRPRDQGGFLPVSTGYGRNYLVYFLGARKHISDSIEKSDDNGNTVEQWSDMWTLQIPSSPLEPKATLSLSNAIKPAKIKDAIRSAIGTDSGKHRWAEVEVQPPSDLPIPEGKLHPGPRVSFGCDVMEDGKGIVFWGGENAKGELVGDGWIVRFE</sequence>
<dbReference type="GO" id="GO:0019760">
    <property type="term" value="P:glucosinolate metabolic process"/>
    <property type="evidence" value="ECO:0007669"/>
    <property type="project" value="UniProtKB-ARBA"/>
</dbReference>
<name>A0A9P9IRH6_9PLEO</name>
<keyword evidence="4" id="KW-1185">Reference proteome</keyword>
<dbReference type="EMBL" id="JAGMWT010000003">
    <property type="protein sequence ID" value="KAH7132513.1"/>
    <property type="molecule type" value="Genomic_DNA"/>
</dbReference>
<proteinExistence type="predicted"/>
<evidence type="ECO:0000313" key="4">
    <source>
        <dbReference type="Proteomes" id="UP000700596"/>
    </source>
</evidence>
<gene>
    <name evidence="3" type="ORF">B0J11DRAFT_229463</name>
</gene>
<dbReference type="SUPFAM" id="SSF117281">
    <property type="entry name" value="Kelch motif"/>
    <property type="match status" value="1"/>
</dbReference>
<dbReference type="Pfam" id="PF24681">
    <property type="entry name" value="Kelch_KLHDC2_KLHL20_DRC7"/>
    <property type="match status" value="1"/>
</dbReference>
<keyword evidence="1" id="KW-0677">Repeat</keyword>
<evidence type="ECO:0000256" key="2">
    <source>
        <dbReference type="ARBA" id="ARBA00023004"/>
    </source>
</evidence>
<dbReference type="Proteomes" id="UP000700596">
    <property type="component" value="Unassembled WGS sequence"/>
</dbReference>
<dbReference type="PANTHER" id="PTHR47435">
    <property type="entry name" value="KELCH REPEAT PROTEIN (AFU_ORTHOLOGUE AFUA_5G12780)"/>
    <property type="match status" value="1"/>
</dbReference>